<dbReference type="InterPro" id="IPR013325">
    <property type="entry name" value="RNA_pol_sigma_r2"/>
</dbReference>
<dbReference type="AlphaFoldDB" id="A0A2S7K169"/>
<dbReference type="GO" id="GO:0006352">
    <property type="term" value="P:DNA-templated transcription initiation"/>
    <property type="evidence" value="ECO:0007669"/>
    <property type="project" value="InterPro"/>
</dbReference>
<gene>
    <name evidence="9" type="ORF">CW354_18040</name>
</gene>
<dbReference type="Pfam" id="PF08281">
    <property type="entry name" value="Sigma70_r4_2"/>
    <property type="match status" value="1"/>
</dbReference>
<dbReference type="NCBIfam" id="TIGR02937">
    <property type="entry name" value="sigma70-ECF"/>
    <property type="match status" value="1"/>
</dbReference>
<keyword evidence="10" id="KW-1185">Reference proteome</keyword>
<evidence type="ECO:0000313" key="10">
    <source>
        <dbReference type="Proteomes" id="UP000239504"/>
    </source>
</evidence>
<evidence type="ECO:0000256" key="4">
    <source>
        <dbReference type="ARBA" id="ARBA00023125"/>
    </source>
</evidence>
<dbReference type="PANTHER" id="PTHR43133:SF63">
    <property type="entry name" value="RNA POLYMERASE SIGMA FACTOR FECI-RELATED"/>
    <property type="match status" value="1"/>
</dbReference>
<dbReference type="InterPro" id="IPR013249">
    <property type="entry name" value="RNA_pol_sigma70_r4_t2"/>
</dbReference>
<dbReference type="InterPro" id="IPR039425">
    <property type="entry name" value="RNA_pol_sigma-70-like"/>
</dbReference>
<protein>
    <recommendedName>
        <fullName evidence="6">RNA polymerase sigma factor</fullName>
    </recommendedName>
</protein>
<dbReference type="Gene3D" id="1.10.10.10">
    <property type="entry name" value="Winged helix-like DNA-binding domain superfamily/Winged helix DNA-binding domain"/>
    <property type="match status" value="1"/>
</dbReference>
<feature type="domain" description="RNA polymerase sigma-70 region 2" evidence="7">
    <location>
        <begin position="39"/>
        <end position="101"/>
    </location>
</feature>
<dbReference type="Proteomes" id="UP000239504">
    <property type="component" value="Unassembled WGS sequence"/>
</dbReference>
<dbReference type="InterPro" id="IPR013324">
    <property type="entry name" value="RNA_pol_sigma_r3/r4-like"/>
</dbReference>
<keyword evidence="2 6" id="KW-0805">Transcription regulation</keyword>
<dbReference type="SUPFAM" id="SSF88659">
    <property type="entry name" value="Sigma3 and sigma4 domains of RNA polymerase sigma factors"/>
    <property type="match status" value="1"/>
</dbReference>
<name>A0A2S7K169_9PROT</name>
<dbReference type="EMBL" id="PJCH01000015">
    <property type="protein sequence ID" value="PQA86250.1"/>
    <property type="molecule type" value="Genomic_DNA"/>
</dbReference>
<proteinExistence type="inferred from homology"/>
<comment type="similarity">
    <text evidence="1 6">Belongs to the sigma-70 factor family. ECF subfamily.</text>
</comment>
<dbReference type="PROSITE" id="PS01063">
    <property type="entry name" value="SIGMA70_ECF"/>
    <property type="match status" value="1"/>
</dbReference>
<dbReference type="SUPFAM" id="SSF88946">
    <property type="entry name" value="Sigma2 domain of RNA polymerase sigma factors"/>
    <property type="match status" value="1"/>
</dbReference>
<dbReference type="CDD" id="cd06171">
    <property type="entry name" value="Sigma70_r4"/>
    <property type="match status" value="1"/>
</dbReference>
<dbReference type="PANTHER" id="PTHR43133">
    <property type="entry name" value="RNA POLYMERASE ECF-TYPE SIGMA FACTO"/>
    <property type="match status" value="1"/>
</dbReference>
<evidence type="ECO:0000256" key="3">
    <source>
        <dbReference type="ARBA" id="ARBA00023082"/>
    </source>
</evidence>
<organism evidence="9 10">
    <name type="scientific">Hyphococcus luteus</name>
    <dbReference type="NCBI Taxonomy" id="2058213"/>
    <lineage>
        <taxon>Bacteria</taxon>
        <taxon>Pseudomonadati</taxon>
        <taxon>Pseudomonadota</taxon>
        <taxon>Alphaproteobacteria</taxon>
        <taxon>Parvularculales</taxon>
        <taxon>Parvularculaceae</taxon>
        <taxon>Hyphococcus</taxon>
    </lineage>
</organism>
<dbReference type="GO" id="GO:0016987">
    <property type="term" value="F:sigma factor activity"/>
    <property type="evidence" value="ECO:0007669"/>
    <property type="project" value="UniProtKB-KW"/>
</dbReference>
<keyword evidence="3 6" id="KW-0731">Sigma factor</keyword>
<dbReference type="InterPro" id="IPR036388">
    <property type="entry name" value="WH-like_DNA-bd_sf"/>
</dbReference>
<evidence type="ECO:0000256" key="5">
    <source>
        <dbReference type="ARBA" id="ARBA00023163"/>
    </source>
</evidence>
<feature type="domain" description="RNA polymerase sigma factor 70 region 4 type 2" evidence="8">
    <location>
        <begin position="135"/>
        <end position="186"/>
    </location>
</feature>
<dbReference type="Gene3D" id="1.10.1740.10">
    <property type="match status" value="1"/>
</dbReference>
<dbReference type="InterPro" id="IPR000838">
    <property type="entry name" value="RNA_pol_sigma70_ECF_CS"/>
</dbReference>
<dbReference type="GO" id="GO:0003677">
    <property type="term" value="F:DNA binding"/>
    <property type="evidence" value="ECO:0007669"/>
    <property type="project" value="UniProtKB-KW"/>
</dbReference>
<evidence type="ECO:0000256" key="6">
    <source>
        <dbReference type="RuleBase" id="RU000716"/>
    </source>
</evidence>
<keyword evidence="5 6" id="KW-0804">Transcription</keyword>
<dbReference type="Pfam" id="PF04542">
    <property type="entry name" value="Sigma70_r2"/>
    <property type="match status" value="1"/>
</dbReference>
<dbReference type="InterPro" id="IPR014284">
    <property type="entry name" value="RNA_pol_sigma-70_dom"/>
</dbReference>
<evidence type="ECO:0000259" key="8">
    <source>
        <dbReference type="Pfam" id="PF08281"/>
    </source>
</evidence>
<evidence type="ECO:0000256" key="2">
    <source>
        <dbReference type="ARBA" id="ARBA00023015"/>
    </source>
</evidence>
<reference evidence="9 10" key="1">
    <citation type="submission" date="2017-12" db="EMBL/GenBank/DDBJ databases">
        <authorList>
            <person name="Hurst M.R.H."/>
        </authorList>
    </citation>
    <scope>NUCLEOTIDE SEQUENCE [LARGE SCALE GENOMIC DNA]</scope>
    <source>
        <strain evidence="9 10">SY-3-19</strain>
    </source>
</reference>
<dbReference type="InterPro" id="IPR007627">
    <property type="entry name" value="RNA_pol_sigma70_r2"/>
</dbReference>
<evidence type="ECO:0000256" key="1">
    <source>
        <dbReference type="ARBA" id="ARBA00010641"/>
    </source>
</evidence>
<evidence type="ECO:0000313" key="9">
    <source>
        <dbReference type="EMBL" id="PQA86250.1"/>
    </source>
</evidence>
<comment type="caution">
    <text evidence="9">The sequence shown here is derived from an EMBL/GenBank/DDBJ whole genome shotgun (WGS) entry which is preliminary data.</text>
</comment>
<sequence>MRFMGKSRPVRRSLTANTHYFLRINNMSKGKAFVRSVIRYEKELRAYFLRRMSSRADAEDLTQEVILRALCAAERQEIEQPRAFLYGVARNVLRSEVTKKSQSIIHYIEDLGASEDFSTELPLEEAIEARAAWRDFAEAVNSLPEQCQKVFVMKKVYGYSMKEIASKLDISPSTVEKHVAAGLKRLVQVKTAQQSAKAGSSTVRLLRPGKRS</sequence>
<keyword evidence="4 6" id="KW-0238">DNA-binding</keyword>
<evidence type="ECO:0000259" key="7">
    <source>
        <dbReference type="Pfam" id="PF04542"/>
    </source>
</evidence>
<accession>A0A2S7K169</accession>
<dbReference type="OrthoDB" id="9794372at2"/>